<feature type="domain" description="Nucleotide-diphospho-sugar transferase" evidence="2">
    <location>
        <begin position="35"/>
        <end position="244"/>
    </location>
</feature>
<sequence>MSRGLENPFVMMTLLNKAFLPFALSWLCNTKYMDVHKHVLFLTTDTQTDAMLRHHWPDVTSVVLHGVDSKRNESYSQVGYVKLMVKRTIAILSILEANTAVFLFEVDCLWKRNPLPFLQSQNLVDIVATKVSKEEFVVAGGFLYLFPTNSTKQLWGALTKRLLVLFDKIRFLSPETSVSEGDNDQQYLSILIGKNYVGIRYKLLFDEEFPDGSWYNLTLAERSAMNPYIINNNWLVGNYEKIERAQRWRHWFIRKDFTCDEQNIALNFQNLNSVDSIL</sequence>
<evidence type="ECO:0000313" key="3">
    <source>
        <dbReference type="EMBL" id="KAK3086024.1"/>
    </source>
</evidence>
<accession>A0AA89BLX9</accession>
<proteinExistence type="predicted"/>
<gene>
    <name evidence="3" type="ORF">FSP39_012313</name>
</gene>
<dbReference type="GO" id="GO:0016757">
    <property type="term" value="F:glycosyltransferase activity"/>
    <property type="evidence" value="ECO:0007669"/>
    <property type="project" value="TreeGrafter"/>
</dbReference>
<dbReference type="PANTHER" id="PTHR47032">
    <property type="entry name" value="UDP-D-XYLOSE:L-FUCOSE ALPHA-1,3-D-XYLOSYLTRANSFERASE-RELATED"/>
    <property type="match status" value="1"/>
</dbReference>
<protein>
    <recommendedName>
        <fullName evidence="2">Nucleotide-diphospho-sugar transferase domain-containing protein</fullName>
    </recommendedName>
</protein>
<dbReference type="EMBL" id="VSWD01000012">
    <property type="protein sequence ID" value="KAK3086024.1"/>
    <property type="molecule type" value="Genomic_DNA"/>
</dbReference>
<dbReference type="InterPro" id="IPR005069">
    <property type="entry name" value="Nucl-diP-sugar_transferase"/>
</dbReference>
<dbReference type="Pfam" id="PF03407">
    <property type="entry name" value="Nucleotid_trans"/>
    <property type="match status" value="1"/>
</dbReference>
<evidence type="ECO:0000313" key="4">
    <source>
        <dbReference type="Proteomes" id="UP001186944"/>
    </source>
</evidence>
<keyword evidence="4" id="KW-1185">Reference proteome</keyword>
<dbReference type="AlphaFoldDB" id="A0AA89BLX9"/>
<comment type="caution">
    <text evidence="3">The sequence shown here is derived from an EMBL/GenBank/DDBJ whole genome shotgun (WGS) entry which is preliminary data.</text>
</comment>
<dbReference type="Proteomes" id="UP001186944">
    <property type="component" value="Unassembled WGS sequence"/>
</dbReference>
<organism evidence="3 4">
    <name type="scientific">Pinctada imbricata</name>
    <name type="common">Atlantic pearl-oyster</name>
    <name type="synonym">Pinctada martensii</name>
    <dbReference type="NCBI Taxonomy" id="66713"/>
    <lineage>
        <taxon>Eukaryota</taxon>
        <taxon>Metazoa</taxon>
        <taxon>Spiralia</taxon>
        <taxon>Lophotrochozoa</taxon>
        <taxon>Mollusca</taxon>
        <taxon>Bivalvia</taxon>
        <taxon>Autobranchia</taxon>
        <taxon>Pteriomorphia</taxon>
        <taxon>Pterioida</taxon>
        <taxon>Pterioidea</taxon>
        <taxon>Pteriidae</taxon>
        <taxon>Pinctada</taxon>
    </lineage>
</organism>
<reference evidence="3" key="1">
    <citation type="submission" date="2019-08" db="EMBL/GenBank/DDBJ databases">
        <title>The improved chromosome-level genome for the pearl oyster Pinctada fucata martensii using PacBio sequencing and Hi-C.</title>
        <authorList>
            <person name="Zheng Z."/>
        </authorList>
    </citation>
    <scope>NUCLEOTIDE SEQUENCE</scope>
    <source>
        <strain evidence="3">ZZ-2019</strain>
        <tissue evidence="3">Adductor muscle</tissue>
    </source>
</reference>
<dbReference type="InterPro" id="IPR052636">
    <property type="entry name" value="UDP-D-xylose:L-fucose_XylT"/>
</dbReference>
<feature type="chain" id="PRO_5041642665" description="Nucleotide-diphospho-sugar transferase domain-containing protein" evidence="1">
    <location>
        <begin position="26"/>
        <end position="278"/>
    </location>
</feature>
<dbReference type="PANTHER" id="PTHR47032:SF1">
    <property type="entry name" value="UDP-D-XYLOSE:L-FUCOSE ALPHA-1,3-D-XYLOSYLTRANSFERASE-RELATED"/>
    <property type="match status" value="1"/>
</dbReference>
<keyword evidence="1" id="KW-0732">Signal</keyword>
<dbReference type="GO" id="GO:0005794">
    <property type="term" value="C:Golgi apparatus"/>
    <property type="evidence" value="ECO:0007669"/>
    <property type="project" value="TreeGrafter"/>
</dbReference>
<evidence type="ECO:0000259" key="2">
    <source>
        <dbReference type="Pfam" id="PF03407"/>
    </source>
</evidence>
<feature type="signal peptide" evidence="1">
    <location>
        <begin position="1"/>
        <end position="25"/>
    </location>
</feature>
<name>A0AA89BLX9_PINIB</name>
<evidence type="ECO:0000256" key="1">
    <source>
        <dbReference type="SAM" id="SignalP"/>
    </source>
</evidence>